<dbReference type="EMBL" id="JYNE01000022">
    <property type="protein sequence ID" value="KNH02605.1"/>
    <property type="molecule type" value="Genomic_DNA"/>
</dbReference>
<organism evidence="1 2">
    <name type="scientific">Qipengyuania citrea LAMA 915</name>
    <dbReference type="NCBI Taxonomy" id="1306953"/>
    <lineage>
        <taxon>Bacteria</taxon>
        <taxon>Pseudomonadati</taxon>
        <taxon>Pseudomonadota</taxon>
        <taxon>Alphaproteobacteria</taxon>
        <taxon>Sphingomonadales</taxon>
        <taxon>Erythrobacteraceae</taxon>
        <taxon>Qipengyuania</taxon>
    </lineage>
</organism>
<evidence type="ECO:0000313" key="1">
    <source>
        <dbReference type="EMBL" id="KNH02605.1"/>
    </source>
</evidence>
<dbReference type="PATRIC" id="fig|1306953.7.peg.393"/>
<dbReference type="Proteomes" id="UP000037446">
    <property type="component" value="Unassembled WGS sequence"/>
</dbReference>
<dbReference type="AlphaFoldDB" id="A0A0L1KEX0"/>
<reference evidence="1" key="1">
    <citation type="submission" date="2015-02" db="EMBL/GenBank/DDBJ databases">
        <authorList>
            <person name="Chooi Y.-H."/>
        </authorList>
    </citation>
    <scope>NUCLEOTIDE SEQUENCE [LARGE SCALE GENOMIC DNA]</scope>
    <source>
        <strain evidence="1">LAMA 915</strain>
    </source>
</reference>
<name>A0A0L1KEX0_9SPHN</name>
<sequence length="53" mass="5919">MHLAPRVLAIARTGRMRIHPRTALHETPKPSLCASRPDAPDLALLTWMEPKPP</sequence>
<evidence type="ECO:0000313" key="2">
    <source>
        <dbReference type="Proteomes" id="UP000037446"/>
    </source>
</evidence>
<comment type="caution">
    <text evidence="1">The sequence shown here is derived from an EMBL/GenBank/DDBJ whole genome shotgun (WGS) entry which is preliminary data.</text>
</comment>
<protein>
    <submittedName>
        <fullName evidence="1">Curlin associated protein</fullName>
    </submittedName>
</protein>
<gene>
    <name evidence="1" type="ORF">J121_389</name>
</gene>
<proteinExistence type="predicted"/>
<accession>A0A0L1KEX0</accession>